<dbReference type="InterPro" id="IPR045028">
    <property type="entry name" value="DinG/Rad3-like"/>
</dbReference>
<evidence type="ECO:0000256" key="7">
    <source>
        <dbReference type="ARBA" id="ARBA00022840"/>
    </source>
</evidence>
<gene>
    <name evidence="15" type="primary">dinG</name>
    <name evidence="15" type="ORF">NCTC11532_00793</name>
</gene>
<evidence type="ECO:0000256" key="11">
    <source>
        <dbReference type="ARBA" id="ARBA00023204"/>
    </source>
</evidence>
<evidence type="ECO:0000256" key="9">
    <source>
        <dbReference type="ARBA" id="ARBA00023014"/>
    </source>
</evidence>
<keyword evidence="7" id="KW-0067">ATP-binding</keyword>
<evidence type="ECO:0000256" key="5">
    <source>
        <dbReference type="ARBA" id="ARBA00022801"/>
    </source>
</evidence>
<dbReference type="EMBL" id="UGPB01000001">
    <property type="protein sequence ID" value="STY28618.1"/>
    <property type="molecule type" value="Genomic_DNA"/>
</dbReference>
<dbReference type="InterPro" id="IPR006555">
    <property type="entry name" value="ATP-dep_Helicase_C"/>
</dbReference>
<keyword evidence="10" id="KW-0238">DNA-binding</keyword>
<dbReference type="GO" id="GO:0051539">
    <property type="term" value="F:4 iron, 4 sulfur cluster binding"/>
    <property type="evidence" value="ECO:0007669"/>
    <property type="project" value="UniProtKB-KW"/>
</dbReference>
<keyword evidence="4" id="KW-0227">DNA damage</keyword>
<dbReference type="EC" id="3.6.4.12" evidence="15"/>
<evidence type="ECO:0000256" key="12">
    <source>
        <dbReference type="ARBA" id="ARBA00023235"/>
    </source>
</evidence>
<evidence type="ECO:0000256" key="2">
    <source>
        <dbReference type="ARBA" id="ARBA00022723"/>
    </source>
</evidence>
<dbReference type="InterPro" id="IPR042493">
    <property type="entry name" value="XPD_DNA_FeS"/>
</dbReference>
<keyword evidence="2" id="KW-0479">Metal-binding</keyword>
<dbReference type="SUPFAM" id="SSF52540">
    <property type="entry name" value="P-loop containing nucleoside triphosphate hydrolases"/>
    <property type="match status" value="2"/>
</dbReference>
<dbReference type="Gene3D" id="3.40.50.300">
    <property type="entry name" value="P-loop containing nucleotide triphosphate hydrolases"/>
    <property type="match status" value="2"/>
</dbReference>
<keyword evidence="6 15" id="KW-0347">Helicase</keyword>
<dbReference type="SMART" id="SM00488">
    <property type="entry name" value="DEXDc2"/>
    <property type="match status" value="1"/>
</dbReference>
<dbReference type="InterPro" id="IPR027417">
    <property type="entry name" value="P-loop_NTPase"/>
</dbReference>
<dbReference type="GO" id="GO:0003677">
    <property type="term" value="F:DNA binding"/>
    <property type="evidence" value="ECO:0007669"/>
    <property type="project" value="UniProtKB-KW"/>
</dbReference>
<dbReference type="InterPro" id="IPR014001">
    <property type="entry name" value="Helicase_ATP-bd"/>
</dbReference>
<dbReference type="PANTHER" id="PTHR11472">
    <property type="entry name" value="DNA REPAIR DEAD HELICASE RAD3/XP-D SUBFAMILY MEMBER"/>
    <property type="match status" value="1"/>
</dbReference>
<evidence type="ECO:0000313" key="16">
    <source>
        <dbReference type="Proteomes" id="UP000255297"/>
    </source>
</evidence>
<evidence type="ECO:0000256" key="8">
    <source>
        <dbReference type="ARBA" id="ARBA00023004"/>
    </source>
</evidence>
<evidence type="ECO:0000256" key="6">
    <source>
        <dbReference type="ARBA" id="ARBA00022806"/>
    </source>
</evidence>
<feature type="domain" description="Helicase ATP-binding" evidence="14">
    <location>
        <begin position="185"/>
        <end position="439"/>
    </location>
</feature>
<evidence type="ECO:0000256" key="4">
    <source>
        <dbReference type="ARBA" id="ARBA00022763"/>
    </source>
</evidence>
<dbReference type="GO" id="GO:0016818">
    <property type="term" value="F:hydrolase activity, acting on acid anhydrides, in phosphorus-containing anhydrides"/>
    <property type="evidence" value="ECO:0007669"/>
    <property type="project" value="InterPro"/>
</dbReference>
<dbReference type="Pfam" id="PF13307">
    <property type="entry name" value="Helicase_C_2"/>
    <property type="match status" value="1"/>
</dbReference>
<keyword evidence="1" id="KW-0004">4Fe-4S</keyword>
<keyword evidence="16" id="KW-1185">Reference proteome</keyword>
<accession>A0A378LRY6</accession>
<evidence type="ECO:0000313" key="15">
    <source>
        <dbReference type="EMBL" id="STY28618.1"/>
    </source>
</evidence>
<comment type="similarity">
    <text evidence="13">Belongs to the helicase family. DinG subfamily.</text>
</comment>
<dbReference type="GO" id="GO:0005524">
    <property type="term" value="F:ATP binding"/>
    <property type="evidence" value="ECO:0007669"/>
    <property type="project" value="UniProtKB-KW"/>
</dbReference>
<keyword evidence="9" id="KW-0411">Iron-sulfur</keyword>
<keyword evidence="3" id="KW-0547">Nucleotide-binding</keyword>
<proteinExistence type="inferred from homology"/>
<dbReference type="SMART" id="SM00487">
    <property type="entry name" value="DEXDc"/>
    <property type="match status" value="1"/>
</dbReference>
<dbReference type="Pfam" id="PF06733">
    <property type="entry name" value="DEAD_2"/>
    <property type="match status" value="1"/>
</dbReference>
<dbReference type="Proteomes" id="UP000255297">
    <property type="component" value="Unassembled WGS sequence"/>
</dbReference>
<dbReference type="SMART" id="SM00491">
    <property type="entry name" value="HELICc2"/>
    <property type="match status" value="1"/>
</dbReference>
<dbReference type="OrthoDB" id="9765586at2"/>
<keyword evidence="12" id="KW-0413">Isomerase</keyword>
<dbReference type="PANTHER" id="PTHR11472:SF34">
    <property type="entry name" value="REGULATOR OF TELOMERE ELONGATION HELICASE 1"/>
    <property type="match status" value="1"/>
</dbReference>
<dbReference type="Gene3D" id="1.10.275.40">
    <property type="match status" value="1"/>
</dbReference>
<evidence type="ECO:0000256" key="1">
    <source>
        <dbReference type="ARBA" id="ARBA00022485"/>
    </source>
</evidence>
<dbReference type="GO" id="GO:0003678">
    <property type="term" value="F:DNA helicase activity"/>
    <property type="evidence" value="ECO:0007669"/>
    <property type="project" value="UniProtKB-EC"/>
</dbReference>
<keyword evidence="5 15" id="KW-0378">Hydrolase</keyword>
<evidence type="ECO:0000256" key="3">
    <source>
        <dbReference type="ARBA" id="ARBA00022741"/>
    </source>
</evidence>
<dbReference type="PROSITE" id="PS51193">
    <property type="entry name" value="HELICASE_ATP_BIND_2"/>
    <property type="match status" value="1"/>
</dbReference>
<dbReference type="InterPro" id="IPR006554">
    <property type="entry name" value="Helicase-like_DEXD_c2"/>
</dbReference>
<evidence type="ECO:0000259" key="14">
    <source>
        <dbReference type="PROSITE" id="PS51193"/>
    </source>
</evidence>
<protein>
    <submittedName>
        <fullName evidence="15">DEAD/DEAH box helicase</fullName>
        <ecNumber evidence="15">3.6.4.12</ecNumber>
    </submittedName>
</protein>
<dbReference type="RefSeq" id="WP_031564084.1">
    <property type="nucleotide sequence ID" value="NZ_CAAAIS010000011.1"/>
</dbReference>
<name>A0A378LRY6_9GAMM</name>
<dbReference type="STRING" id="1122170.GCA_000701265_03155"/>
<sequence>MKKYNLSVNELALPSPREGSIDTYSGLGPTSKLAIKAHQKFQAIQHKQHAHYCSEVITLHSIPYKRFVFNISGRMDGVYYGDPVRIEEIKTAFEPQKLIELLAENYFTHPYWLQLQVYGYIHWLKSKTIPKLNLLIISLRHHKTHSLSLDFNIELFEQWLDRRFSELAADIHEAKKRIERRKKHSAKLIFPFEQPRAHQKELIESVVQGMHYKKPMLIQAPTGLGKTMGILFPTLKESLSRGQKTIYVTPKNTQHQIALNTVRLLQSKKVAFKSLTLTSKKKLCMKNEPICNSKKCEFAENHYSKCAANNLLEQAKKQKNLNADYFKELAKTYYICPYELQMECIPYVDVVIGDYNYVFSITHANSRIAAIPLGEVEKPNLVIDEVHNLPARSMDYFSTQLAVKFFEFYLNALDKYPQPFQQKLKNIVSQCINTIHQCAVPGVLKPHLAKVSERAFKEQEEILNQFLSEYLESDIRIEAEDPILKLCNYWSEFTAALEFVGEGHEEFFIFFDPSKNILKISCCDASNYLREHYPNFQQIIGFSATLKPFAYYSQLIGLNQPNLQTKEFSSPFSQKNRKLIFIPQVSTKYKDRQSNYLKIVEVIKRITVLKPGNYFIFFPSFEFLEHVFRHMITPPNFKLIRQERLMNAAESRSLLKKLHQLDTNHLFFAVQGGIFSEGIDYVGDLAIGAFIVGPPLPIFDWEREQMKNYYDARYKEGKEYAYIYPAMAKAIQAAGRVIRTETDKGLIVLLDNRFLHPTYSQCMPKDWFDQTPGELVSQSILKEIASFWNQEQENKTSL</sequence>
<dbReference type="Gene3D" id="1.10.30.20">
    <property type="entry name" value="Bacterial XPD DNA helicase, FeS cluster domain"/>
    <property type="match status" value="1"/>
</dbReference>
<dbReference type="InterPro" id="IPR010614">
    <property type="entry name" value="RAD3-like_helicase_DEAD"/>
</dbReference>
<organism evidence="15 16">
    <name type="scientific">Legionella wadsworthii</name>
    <dbReference type="NCBI Taxonomy" id="28088"/>
    <lineage>
        <taxon>Bacteria</taxon>
        <taxon>Pseudomonadati</taxon>
        <taxon>Pseudomonadota</taxon>
        <taxon>Gammaproteobacteria</taxon>
        <taxon>Legionellales</taxon>
        <taxon>Legionellaceae</taxon>
        <taxon>Legionella</taxon>
    </lineage>
</organism>
<dbReference type="GO" id="GO:0006281">
    <property type="term" value="P:DNA repair"/>
    <property type="evidence" value="ECO:0007669"/>
    <property type="project" value="UniProtKB-KW"/>
</dbReference>
<dbReference type="GO" id="GO:0046872">
    <property type="term" value="F:metal ion binding"/>
    <property type="evidence" value="ECO:0007669"/>
    <property type="project" value="UniProtKB-KW"/>
</dbReference>
<keyword evidence="8" id="KW-0408">Iron</keyword>
<reference evidence="15 16" key="1">
    <citation type="submission" date="2018-06" db="EMBL/GenBank/DDBJ databases">
        <authorList>
            <consortium name="Pathogen Informatics"/>
            <person name="Doyle S."/>
        </authorList>
    </citation>
    <scope>NUCLEOTIDE SEQUENCE [LARGE SCALE GENOMIC DNA]</scope>
    <source>
        <strain evidence="15 16">NCTC11532</strain>
    </source>
</reference>
<evidence type="ECO:0000256" key="10">
    <source>
        <dbReference type="ARBA" id="ARBA00023125"/>
    </source>
</evidence>
<evidence type="ECO:0000256" key="13">
    <source>
        <dbReference type="ARBA" id="ARBA00038058"/>
    </source>
</evidence>
<dbReference type="AlphaFoldDB" id="A0A378LRY6"/>
<keyword evidence="11" id="KW-0234">DNA repair</keyword>
<dbReference type="InterPro" id="IPR014013">
    <property type="entry name" value="Helic_SF1/SF2_ATP-bd_DinG/Rad3"/>
</dbReference>